<gene>
    <name evidence="1" type="ORF">LYNGBM3L_54080</name>
</gene>
<name>F4XQS0_9CYAN</name>
<proteinExistence type="predicted"/>
<evidence type="ECO:0000313" key="1">
    <source>
        <dbReference type="EMBL" id="EGJ33099.1"/>
    </source>
</evidence>
<protein>
    <submittedName>
        <fullName evidence="1">Uncharacterized protein</fullName>
    </submittedName>
</protein>
<dbReference type="AlphaFoldDB" id="F4XQS0"/>
<dbReference type="Proteomes" id="UP000003959">
    <property type="component" value="Unassembled WGS sequence"/>
</dbReference>
<organism evidence="1 2">
    <name type="scientific">Moorena producens 3L</name>
    <dbReference type="NCBI Taxonomy" id="489825"/>
    <lineage>
        <taxon>Bacteria</taxon>
        <taxon>Bacillati</taxon>
        <taxon>Cyanobacteriota</taxon>
        <taxon>Cyanophyceae</taxon>
        <taxon>Coleofasciculales</taxon>
        <taxon>Coleofasciculaceae</taxon>
        <taxon>Moorena</taxon>
    </lineage>
</organism>
<dbReference type="HOGENOM" id="CLU_2917602_0_0_3"/>
<accession>F4XQS0</accession>
<reference evidence="2" key="1">
    <citation type="journal article" date="2011" name="Proc. Natl. Acad. Sci. U.S.A.">
        <title>Genomic insights into the physiology and ecology of the marine filamentous cyanobacterium Lyngbya majuscula.</title>
        <authorList>
            <person name="Jones A.C."/>
            <person name="Monroe E.A."/>
            <person name="Podell S."/>
            <person name="Hess W.R."/>
            <person name="Klages S."/>
            <person name="Esquenazi E."/>
            <person name="Niessen S."/>
            <person name="Hoover H."/>
            <person name="Rothmann M."/>
            <person name="Lasken R.S."/>
            <person name="Yates J.R.III."/>
            <person name="Reinhardt R."/>
            <person name="Kube M."/>
            <person name="Burkart M.D."/>
            <person name="Allen E.E."/>
            <person name="Dorrestein P.C."/>
            <person name="Gerwick W.H."/>
            <person name="Gerwick L."/>
        </authorList>
    </citation>
    <scope>NUCLEOTIDE SEQUENCE [LARGE SCALE GENOMIC DNA]</scope>
    <source>
        <strain evidence="2">3L</strain>
    </source>
</reference>
<dbReference type="EMBL" id="GL890873">
    <property type="protein sequence ID" value="EGJ33099.1"/>
    <property type="molecule type" value="Genomic_DNA"/>
</dbReference>
<keyword evidence="2" id="KW-1185">Reference proteome</keyword>
<evidence type="ECO:0000313" key="2">
    <source>
        <dbReference type="Proteomes" id="UP000003959"/>
    </source>
</evidence>
<sequence length="61" mass="6968">MGKMAENFPIVSCLHQQRPSKLYFPLRQSNLAFQSHQAEVSPDRGVVIQWEPGIISEIEQT</sequence>